<organism evidence="16 17">
    <name type="scientific">Alkalicoccus halolimnae</name>
    <dbReference type="NCBI Taxonomy" id="1667239"/>
    <lineage>
        <taxon>Bacteria</taxon>
        <taxon>Bacillati</taxon>
        <taxon>Bacillota</taxon>
        <taxon>Bacilli</taxon>
        <taxon>Bacillales</taxon>
        <taxon>Bacillaceae</taxon>
        <taxon>Alkalicoccus</taxon>
    </lineage>
</organism>
<evidence type="ECO:0000256" key="1">
    <source>
        <dbReference type="ARBA" id="ARBA00003294"/>
    </source>
</evidence>
<evidence type="ECO:0000313" key="16">
    <source>
        <dbReference type="EMBL" id="WWD81553.1"/>
    </source>
</evidence>
<comment type="function">
    <text evidence="1 12">Catalyzes the condensation of (S)-aspartate-beta-semialdehyde [(S)-ASA] and pyruvate to 4-hydroxy-tetrahydrodipicolinate (HTPA).</text>
</comment>
<dbReference type="Pfam" id="PF00701">
    <property type="entry name" value="DHDPS"/>
    <property type="match status" value="1"/>
</dbReference>
<protein>
    <recommendedName>
        <fullName evidence="4 12">4-hydroxy-tetrahydrodipicolinate synthase</fullName>
        <shortName evidence="12">HTPA synthase</shortName>
        <ecNumber evidence="4 12">4.3.3.7</ecNumber>
    </recommendedName>
</protein>
<evidence type="ECO:0000256" key="5">
    <source>
        <dbReference type="ARBA" id="ARBA00022490"/>
    </source>
</evidence>
<dbReference type="GO" id="GO:0019877">
    <property type="term" value="P:diaminopimelate biosynthetic process"/>
    <property type="evidence" value="ECO:0007669"/>
    <property type="project" value="UniProtKB-UniRule"/>
</dbReference>
<feature type="site" description="Part of a proton relay during catalysis" evidence="12">
    <location>
        <position position="108"/>
    </location>
</feature>
<comment type="subcellular location">
    <subcellularLocation>
        <location evidence="12">Cytoplasm</location>
    </subcellularLocation>
</comment>
<keyword evidence="5 12" id="KW-0963">Cytoplasm</keyword>
<dbReference type="CDD" id="cd00950">
    <property type="entry name" value="DHDPS"/>
    <property type="match status" value="1"/>
</dbReference>
<feature type="active site" description="Proton donor/acceptor" evidence="12 14">
    <location>
        <position position="134"/>
    </location>
</feature>
<evidence type="ECO:0000256" key="2">
    <source>
        <dbReference type="ARBA" id="ARBA00005120"/>
    </source>
</evidence>
<dbReference type="EC" id="4.3.3.7" evidence="4 12"/>
<accession>A0A5C7FCI6</accession>
<dbReference type="Proteomes" id="UP000321816">
    <property type="component" value="Chromosome"/>
</dbReference>
<evidence type="ECO:0000256" key="3">
    <source>
        <dbReference type="ARBA" id="ARBA00007592"/>
    </source>
</evidence>
<dbReference type="PANTHER" id="PTHR12128:SF66">
    <property type="entry name" value="4-HYDROXY-2-OXOGLUTARATE ALDOLASE, MITOCHONDRIAL"/>
    <property type="match status" value="1"/>
</dbReference>
<dbReference type="SUPFAM" id="SSF51569">
    <property type="entry name" value="Aldolase"/>
    <property type="match status" value="1"/>
</dbReference>
<dbReference type="PROSITE" id="PS00666">
    <property type="entry name" value="DHDPS_2"/>
    <property type="match status" value="1"/>
</dbReference>
<evidence type="ECO:0000256" key="14">
    <source>
        <dbReference type="PIRSR" id="PIRSR001365-1"/>
    </source>
</evidence>
<gene>
    <name evidence="12 16" type="primary">dapA</name>
    <name evidence="16" type="ORF">FTX54_008445</name>
</gene>
<sequence length="310" mass="33194">MNFGKVITAMVTPFDENGNVDTLALRDLINHLIANGSDAIVVSGTTGEAPTLSHEEKAALFKNTVQFTCGRIPVIAGTGTNSTHAAVELTLLAEQAGVDAVMLSTPYYNKPNQQGMYLHFKTVADATSLPVMLYNVPGRTGVHLNADTTAALASDVTNIKSIKDASGDLDHMTAVISLTPDDFTLYSGDDSLTLPSLSVGAEGIVSVSSHIIGTEMQAMIAAYNRGDAKYAAKLHRELVPVMEAMFSAPSPAPVKAALRMIDVKAGSVRLPMTPLTAEEEQLVFQVLQHKLIFIRCLIKQLKKQFLKVIN</sequence>
<dbReference type="GO" id="GO:0005829">
    <property type="term" value="C:cytosol"/>
    <property type="evidence" value="ECO:0007669"/>
    <property type="project" value="TreeGrafter"/>
</dbReference>
<dbReference type="HAMAP" id="MF_00418">
    <property type="entry name" value="DapA"/>
    <property type="match status" value="1"/>
</dbReference>
<evidence type="ECO:0000256" key="4">
    <source>
        <dbReference type="ARBA" id="ARBA00012086"/>
    </source>
</evidence>
<evidence type="ECO:0000256" key="10">
    <source>
        <dbReference type="ARBA" id="ARBA00023270"/>
    </source>
</evidence>
<dbReference type="RefSeq" id="WP_147802165.1">
    <property type="nucleotide sequence ID" value="NZ_CP144914.1"/>
</dbReference>
<evidence type="ECO:0000256" key="6">
    <source>
        <dbReference type="ARBA" id="ARBA00022605"/>
    </source>
</evidence>
<evidence type="ECO:0000256" key="12">
    <source>
        <dbReference type="HAMAP-Rule" id="MF_00418"/>
    </source>
</evidence>
<feature type="binding site" evidence="12 15">
    <location>
        <position position="46"/>
    </location>
    <ligand>
        <name>pyruvate</name>
        <dbReference type="ChEBI" id="CHEBI:15361"/>
    </ligand>
</feature>
<comment type="catalytic activity">
    <reaction evidence="11 12">
        <text>L-aspartate 4-semialdehyde + pyruvate = (2S,4S)-4-hydroxy-2,3,4,5-tetrahydrodipicolinate + H2O + H(+)</text>
        <dbReference type="Rhea" id="RHEA:34171"/>
        <dbReference type="ChEBI" id="CHEBI:15361"/>
        <dbReference type="ChEBI" id="CHEBI:15377"/>
        <dbReference type="ChEBI" id="CHEBI:15378"/>
        <dbReference type="ChEBI" id="CHEBI:67139"/>
        <dbReference type="ChEBI" id="CHEBI:537519"/>
        <dbReference type="EC" id="4.3.3.7"/>
    </reaction>
</comment>
<dbReference type="GO" id="GO:0008840">
    <property type="term" value="F:4-hydroxy-tetrahydrodipicolinate synthase activity"/>
    <property type="evidence" value="ECO:0007669"/>
    <property type="project" value="UniProtKB-UniRule"/>
</dbReference>
<dbReference type="InterPro" id="IPR002220">
    <property type="entry name" value="DapA-like"/>
</dbReference>
<dbReference type="AlphaFoldDB" id="A0A5C7FCI6"/>
<evidence type="ECO:0000256" key="9">
    <source>
        <dbReference type="ARBA" id="ARBA00023239"/>
    </source>
</evidence>
<dbReference type="InterPro" id="IPR020624">
    <property type="entry name" value="Schiff_base-form_aldolases_CS"/>
</dbReference>
<evidence type="ECO:0000256" key="11">
    <source>
        <dbReference type="ARBA" id="ARBA00047836"/>
    </source>
</evidence>
<dbReference type="Gene3D" id="3.20.20.70">
    <property type="entry name" value="Aldolase class I"/>
    <property type="match status" value="1"/>
</dbReference>
<feature type="binding site" evidence="12 15">
    <location>
        <position position="205"/>
    </location>
    <ligand>
        <name>pyruvate</name>
        <dbReference type="ChEBI" id="CHEBI:15361"/>
    </ligand>
</feature>
<evidence type="ECO:0000313" key="17">
    <source>
        <dbReference type="Proteomes" id="UP000321816"/>
    </source>
</evidence>
<keyword evidence="8 12" id="KW-0457">Lysine biosynthesis</keyword>
<dbReference type="PANTHER" id="PTHR12128">
    <property type="entry name" value="DIHYDRODIPICOLINATE SYNTHASE"/>
    <property type="match status" value="1"/>
</dbReference>
<dbReference type="InterPro" id="IPR005263">
    <property type="entry name" value="DapA"/>
</dbReference>
<dbReference type="InterPro" id="IPR013785">
    <property type="entry name" value="Aldolase_TIM"/>
</dbReference>
<reference evidence="16 17" key="1">
    <citation type="submission" date="2024-01" db="EMBL/GenBank/DDBJ databases">
        <title>Complete Genome Sequence of Alkalicoccus halolimnae BZ-SZ-XJ29T, a Moderately Halophilic Bacterium Isolated from a Salt Lake.</title>
        <authorList>
            <person name="Zhao B."/>
        </authorList>
    </citation>
    <scope>NUCLEOTIDE SEQUENCE [LARGE SCALE GENOMIC DNA]</scope>
    <source>
        <strain evidence="16 17">BZ-SZ-XJ29</strain>
    </source>
</reference>
<dbReference type="KEGG" id="ahal:FTX54_008445"/>
<name>A0A5C7FCI6_9BACI</name>
<dbReference type="PRINTS" id="PR00146">
    <property type="entry name" value="DHPICSNTHASE"/>
</dbReference>
<dbReference type="SMART" id="SM01130">
    <property type="entry name" value="DHDPS"/>
    <property type="match status" value="1"/>
</dbReference>
<dbReference type="OrthoDB" id="9782828at2"/>
<evidence type="ECO:0000256" key="7">
    <source>
        <dbReference type="ARBA" id="ARBA00022915"/>
    </source>
</evidence>
<keyword evidence="9 12" id="KW-0456">Lyase</keyword>
<comment type="caution">
    <text evidence="12">Was originally thought to be a dihydrodipicolinate synthase (DHDPS), catalyzing the condensation of (S)-aspartate-beta-semialdehyde [(S)-ASA] and pyruvate to dihydrodipicolinate (DHDP). However, it was shown in E.coli that the product of the enzymatic reaction is not dihydrodipicolinate but in fact (4S)-4-hydroxy-2,3,4,5-tetrahydro-(2S)-dipicolinic acid (HTPA), and that the consecutive dehydration reaction leading to DHDP is not spontaneous but catalyzed by DapB.</text>
</comment>
<comment type="similarity">
    <text evidence="3 12 13">Belongs to the DapA family.</text>
</comment>
<dbReference type="EMBL" id="CP144914">
    <property type="protein sequence ID" value="WWD81553.1"/>
    <property type="molecule type" value="Genomic_DNA"/>
</dbReference>
<dbReference type="InterPro" id="IPR020625">
    <property type="entry name" value="Schiff_base-form_aldolases_AS"/>
</dbReference>
<dbReference type="NCBIfam" id="TIGR00674">
    <property type="entry name" value="dapA"/>
    <property type="match status" value="1"/>
</dbReference>
<keyword evidence="17" id="KW-1185">Reference proteome</keyword>
<proteinExistence type="inferred from homology"/>
<keyword evidence="10 12" id="KW-0704">Schiff base</keyword>
<keyword evidence="6 12" id="KW-0028">Amino-acid biosynthesis</keyword>
<keyword evidence="7 12" id="KW-0220">Diaminopimelate biosynthesis</keyword>
<comment type="subunit">
    <text evidence="12">Homotetramer; dimer of dimers.</text>
</comment>
<evidence type="ECO:0000256" key="15">
    <source>
        <dbReference type="PIRSR" id="PIRSR001365-2"/>
    </source>
</evidence>
<evidence type="ECO:0000256" key="13">
    <source>
        <dbReference type="PIRNR" id="PIRNR001365"/>
    </source>
</evidence>
<comment type="pathway">
    <text evidence="2 12">Amino-acid biosynthesis; L-lysine biosynthesis via DAP pathway; (S)-tetrahydrodipicolinate from L-aspartate: step 3/4.</text>
</comment>
<feature type="site" description="Part of a proton relay during catalysis" evidence="12">
    <location>
        <position position="45"/>
    </location>
</feature>
<evidence type="ECO:0000256" key="8">
    <source>
        <dbReference type="ARBA" id="ARBA00023154"/>
    </source>
</evidence>
<dbReference type="PROSITE" id="PS00665">
    <property type="entry name" value="DHDPS_1"/>
    <property type="match status" value="1"/>
</dbReference>
<feature type="active site" description="Schiff-base intermediate with substrate" evidence="12 14">
    <location>
        <position position="163"/>
    </location>
</feature>
<dbReference type="PIRSF" id="PIRSF001365">
    <property type="entry name" value="DHDPS"/>
    <property type="match status" value="1"/>
</dbReference>
<dbReference type="GO" id="GO:0009089">
    <property type="term" value="P:lysine biosynthetic process via diaminopimelate"/>
    <property type="evidence" value="ECO:0007669"/>
    <property type="project" value="UniProtKB-UniRule"/>
</dbReference>